<evidence type="ECO:0000256" key="7">
    <source>
        <dbReference type="RuleBase" id="RU000383"/>
    </source>
</evidence>
<comment type="similarity">
    <text evidence="7">Belongs to the cyclin family.</text>
</comment>
<dbReference type="SUPFAM" id="SSF47954">
    <property type="entry name" value="Cyclin-like"/>
    <property type="match status" value="2"/>
</dbReference>
<evidence type="ECO:0000256" key="1">
    <source>
        <dbReference type="ARBA" id="ARBA00011177"/>
    </source>
</evidence>
<evidence type="ECO:0000256" key="6">
    <source>
        <dbReference type="ARBA" id="ARBA00070296"/>
    </source>
</evidence>
<organism evidence="10 11">
    <name type="scientific">Cucumis sativus</name>
    <name type="common">Cucumber</name>
    <dbReference type="NCBI Taxonomy" id="3659"/>
    <lineage>
        <taxon>Eukaryota</taxon>
        <taxon>Viridiplantae</taxon>
        <taxon>Streptophyta</taxon>
        <taxon>Embryophyta</taxon>
        <taxon>Tracheophyta</taxon>
        <taxon>Spermatophyta</taxon>
        <taxon>Magnoliopsida</taxon>
        <taxon>eudicotyledons</taxon>
        <taxon>Gunneridae</taxon>
        <taxon>Pentapetalae</taxon>
        <taxon>rosids</taxon>
        <taxon>fabids</taxon>
        <taxon>Cucurbitales</taxon>
        <taxon>Cucurbitaceae</taxon>
        <taxon>Benincaseae</taxon>
        <taxon>Cucumis</taxon>
    </lineage>
</organism>
<evidence type="ECO:0000256" key="8">
    <source>
        <dbReference type="SAM" id="MobiDB-lite"/>
    </source>
</evidence>
<dbReference type="OMA" id="FRVEQNT"/>
<feature type="compositionally biased region" description="Polar residues" evidence="8">
    <location>
        <begin position="323"/>
        <end position="332"/>
    </location>
</feature>
<name>A0A0A0KJE5_CUCSA</name>
<comment type="subunit">
    <text evidence="1">Interacts with the CDC2 protein kinase to form a serine/threonine kinase holoenzyme complex also known as maturation promoting factor (MPF). The cyclin subunit imparts substrate specificity to the complex.</text>
</comment>
<dbReference type="eggNOG" id="KOG2496">
    <property type="taxonomic scope" value="Eukaryota"/>
</dbReference>
<dbReference type="EMBL" id="CM002927">
    <property type="protein sequence ID" value="KGN48487.1"/>
    <property type="molecule type" value="Genomic_DNA"/>
</dbReference>
<protein>
    <recommendedName>
        <fullName evidence="6">Cyclin-H1-1</fullName>
    </recommendedName>
    <alternativeName>
        <fullName evidence="5">B-like cyclin</fullName>
    </alternativeName>
</protein>
<feature type="domain" description="Cyclin-like" evidence="9">
    <location>
        <begin position="87"/>
        <end position="168"/>
    </location>
</feature>
<dbReference type="FunFam" id="1.10.472.10:FF:000063">
    <property type="entry name" value="cyclin-H1-1"/>
    <property type="match status" value="1"/>
</dbReference>
<evidence type="ECO:0000256" key="5">
    <source>
        <dbReference type="ARBA" id="ARBA00032263"/>
    </source>
</evidence>
<dbReference type="InterPro" id="IPR006671">
    <property type="entry name" value="Cyclin_N"/>
</dbReference>
<dbReference type="InterPro" id="IPR043198">
    <property type="entry name" value="Cyclin/Ssn8"/>
</dbReference>
<dbReference type="GO" id="GO:0016538">
    <property type="term" value="F:cyclin-dependent protein serine/threonine kinase regulator activity"/>
    <property type="evidence" value="ECO:0000318"/>
    <property type="project" value="GO_Central"/>
</dbReference>
<dbReference type="Gene3D" id="1.10.472.10">
    <property type="entry name" value="Cyclin-like"/>
    <property type="match status" value="2"/>
</dbReference>
<dbReference type="Gramene" id="KGN48487">
    <property type="protein sequence ID" value="KGN48487"/>
    <property type="gene ID" value="Csa_6G490020"/>
</dbReference>
<dbReference type="CDD" id="cd20586">
    <property type="entry name" value="CYCLIN_AcCycH_rpt2"/>
    <property type="match status" value="1"/>
</dbReference>
<sequence>MADFQTSTQRAKWILSPQELGGRYNAANQRAIEALEKFGAALMEVDADGSLSYPDPQINSKDHADKHSRPKSLSIEEEQFMRVFYENKLQEVCNNFHFPHKIQATALIYFKRFYLQWSVMQHNPKNVMLTCIYAACKIEENHVSAEELGKGISQDHQIILNYEMIVYQSLEFDLIVYAPYRSVEGYVNDIEELFNENAEMLQMLKVTASLEVDKIMLTDAPLLFPPGQLALAALRRSNEVHGVIDFNSYLDSILSRQNSTHTISELYEGINAIESLVNRYAFPSEKDLKHINRKLKSCWGLGSNDESKKREKKSKHKSKRSSNEMQNRPLQN</sequence>
<dbReference type="AlphaFoldDB" id="A0A0A0KJE5"/>
<dbReference type="Pfam" id="PF00134">
    <property type="entry name" value="Cyclin_N"/>
    <property type="match status" value="1"/>
</dbReference>
<dbReference type="GO" id="GO:0005634">
    <property type="term" value="C:nucleus"/>
    <property type="evidence" value="ECO:0000318"/>
    <property type="project" value="GO_Central"/>
</dbReference>
<keyword evidence="11" id="KW-1185">Reference proteome</keyword>
<feature type="compositionally biased region" description="Basic residues" evidence="8">
    <location>
        <begin position="310"/>
        <end position="320"/>
    </location>
</feature>
<evidence type="ECO:0000256" key="4">
    <source>
        <dbReference type="ARBA" id="ARBA00023306"/>
    </source>
</evidence>
<dbReference type="GO" id="GO:0006367">
    <property type="term" value="P:transcription initiation at RNA polymerase II promoter"/>
    <property type="evidence" value="ECO:0000318"/>
    <property type="project" value="GO_Central"/>
</dbReference>
<reference evidence="10 11" key="3">
    <citation type="journal article" date="2010" name="BMC Genomics">
        <title>Transcriptome sequencing and comparative analysis of cucumber flowers with different sex types.</title>
        <authorList>
            <person name="Guo S."/>
            <person name="Zheng Y."/>
            <person name="Joung J.G."/>
            <person name="Liu S."/>
            <person name="Zhang Z."/>
            <person name="Crasta O.R."/>
            <person name="Sobral B.W."/>
            <person name="Xu Y."/>
            <person name="Huang S."/>
            <person name="Fei Z."/>
        </authorList>
    </citation>
    <scope>NUCLEOTIDE SEQUENCE [LARGE SCALE GENOMIC DNA]</scope>
    <source>
        <strain evidence="11">cv. 9930</strain>
    </source>
</reference>
<reference evidence="10 11" key="2">
    <citation type="journal article" date="2009" name="PLoS ONE">
        <title>An integrated genetic and cytogenetic map of the cucumber genome.</title>
        <authorList>
            <person name="Ren Y."/>
            <person name="Zhang Z."/>
            <person name="Liu J."/>
            <person name="Staub J.E."/>
            <person name="Han Y."/>
            <person name="Cheng Z."/>
            <person name="Li X."/>
            <person name="Lu J."/>
            <person name="Miao H."/>
            <person name="Kang H."/>
            <person name="Xie B."/>
            <person name="Gu X."/>
            <person name="Wang X."/>
            <person name="Du Y."/>
            <person name="Jin W."/>
            <person name="Huang S."/>
        </authorList>
    </citation>
    <scope>NUCLEOTIDE SEQUENCE [LARGE SCALE GENOMIC DNA]</scope>
    <source>
        <strain evidence="11">cv. 9930</strain>
    </source>
</reference>
<dbReference type="KEGG" id="csv:101220754"/>
<dbReference type="GO" id="GO:0070985">
    <property type="term" value="C:transcription factor TFIIK complex"/>
    <property type="evidence" value="ECO:0000318"/>
    <property type="project" value="GO_Central"/>
</dbReference>
<dbReference type="PANTHER" id="PTHR10026">
    <property type="entry name" value="CYCLIN"/>
    <property type="match status" value="1"/>
</dbReference>
<dbReference type="GO" id="GO:0051301">
    <property type="term" value="P:cell division"/>
    <property type="evidence" value="ECO:0007669"/>
    <property type="project" value="UniProtKB-KW"/>
</dbReference>
<evidence type="ECO:0000313" key="10">
    <source>
        <dbReference type="EMBL" id="KGN48487.1"/>
    </source>
</evidence>
<dbReference type="InterPro" id="IPR013763">
    <property type="entry name" value="Cyclin-like_dom"/>
</dbReference>
<dbReference type="Pfam" id="PF16899">
    <property type="entry name" value="Cyclin_C_2"/>
    <property type="match status" value="1"/>
</dbReference>
<feature type="region of interest" description="Disordered" evidence="8">
    <location>
        <begin position="299"/>
        <end position="332"/>
    </location>
</feature>
<reference evidence="10 11" key="4">
    <citation type="journal article" date="2011" name="BMC Genomics">
        <title>RNA-Seq improves annotation of protein-coding genes in the cucumber genome.</title>
        <authorList>
            <person name="Li Z."/>
            <person name="Zhang Z."/>
            <person name="Yan P."/>
            <person name="Huang S."/>
            <person name="Fei Z."/>
            <person name="Lin K."/>
        </authorList>
    </citation>
    <scope>NUCLEOTIDE SEQUENCE [LARGE SCALE GENOMIC DNA]</scope>
    <source>
        <strain evidence="11">cv. 9930</strain>
    </source>
</reference>
<dbReference type="FunFam" id="1.10.472.10:FF:000029">
    <property type="entry name" value="Cyclin h"/>
    <property type="match status" value="1"/>
</dbReference>
<evidence type="ECO:0000259" key="9">
    <source>
        <dbReference type="SMART" id="SM00385"/>
    </source>
</evidence>
<keyword evidence="3 7" id="KW-0195">Cyclin</keyword>
<keyword evidence="4" id="KW-0131">Cell cycle</keyword>
<dbReference type="CDD" id="cd20585">
    <property type="entry name" value="CYCLIN_AcCycH_rpt1"/>
    <property type="match status" value="1"/>
</dbReference>
<dbReference type="OrthoDB" id="340962at2759"/>
<evidence type="ECO:0000313" key="11">
    <source>
        <dbReference type="Proteomes" id="UP000029981"/>
    </source>
</evidence>
<dbReference type="STRING" id="3659.A0A0A0KJE5"/>
<evidence type="ECO:0000256" key="3">
    <source>
        <dbReference type="ARBA" id="ARBA00023127"/>
    </source>
</evidence>
<dbReference type="SMART" id="SM00385">
    <property type="entry name" value="CYCLIN"/>
    <property type="match status" value="1"/>
</dbReference>
<dbReference type="GO" id="GO:0006357">
    <property type="term" value="P:regulation of transcription by RNA polymerase II"/>
    <property type="evidence" value="ECO:0007669"/>
    <property type="project" value="InterPro"/>
</dbReference>
<dbReference type="InterPro" id="IPR036915">
    <property type="entry name" value="Cyclin-like_sf"/>
</dbReference>
<accession>A0A0A0KJE5</accession>
<gene>
    <name evidence="10" type="ORF">Csa_6G490020</name>
</gene>
<reference evidence="10 11" key="1">
    <citation type="journal article" date="2009" name="Nat. Genet.">
        <title>The genome of the cucumber, Cucumis sativus L.</title>
        <authorList>
            <person name="Huang S."/>
            <person name="Li R."/>
            <person name="Zhang Z."/>
            <person name="Li L."/>
            <person name="Gu X."/>
            <person name="Fan W."/>
            <person name="Lucas W.J."/>
            <person name="Wang X."/>
            <person name="Xie B."/>
            <person name="Ni P."/>
            <person name="Ren Y."/>
            <person name="Zhu H."/>
            <person name="Li J."/>
            <person name="Lin K."/>
            <person name="Jin W."/>
            <person name="Fei Z."/>
            <person name="Li G."/>
            <person name="Staub J."/>
            <person name="Kilian A."/>
            <person name="van der Vossen E.A."/>
            <person name="Wu Y."/>
            <person name="Guo J."/>
            <person name="He J."/>
            <person name="Jia Z."/>
            <person name="Ren Y."/>
            <person name="Tian G."/>
            <person name="Lu Y."/>
            <person name="Ruan J."/>
            <person name="Qian W."/>
            <person name="Wang M."/>
            <person name="Huang Q."/>
            <person name="Li B."/>
            <person name="Xuan Z."/>
            <person name="Cao J."/>
            <person name="Asan"/>
            <person name="Wu Z."/>
            <person name="Zhang J."/>
            <person name="Cai Q."/>
            <person name="Bai Y."/>
            <person name="Zhao B."/>
            <person name="Han Y."/>
            <person name="Li Y."/>
            <person name="Li X."/>
            <person name="Wang S."/>
            <person name="Shi Q."/>
            <person name="Liu S."/>
            <person name="Cho W.K."/>
            <person name="Kim J.Y."/>
            <person name="Xu Y."/>
            <person name="Heller-Uszynska K."/>
            <person name="Miao H."/>
            <person name="Cheng Z."/>
            <person name="Zhang S."/>
            <person name="Wu J."/>
            <person name="Yang Y."/>
            <person name="Kang H."/>
            <person name="Li M."/>
            <person name="Liang H."/>
            <person name="Ren X."/>
            <person name="Shi Z."/>
            <person name="Wen M."/>
            <person name="Jian M."/>
            <person name="Yang H."/>
            <person name="Zhang G."/>
            <person name="Yang Z."/>
            <person name="Chen R."/>
            <person name="Liu S."/>
            <person name="Li J."/>
            <person name="Ma L."/>
            <person name="Liu H."/>
            <person name="Zhou Y."/>
            <person name="Zhao J."/>
            <person name="Fang X."/>
            <person name="Li G."/>
            <person name="Fang L."/>
            <person name="Li Y."/>
            <person name="Liu D."/>
            <person name="Zheng H."/>
            <person name="Zhang Y."/>
            <person name="Qin N."/>
            <person name="Li Z."/>
            <person name="Yang G."/>
            <person name="Yang S."/>
            <person name="Bolund L."/>
            <person name="Kristiansen K."/>
            <person name="Zheng H."/>
            <person name="Li S."/>
            <person name="Zhang X."/>
            <person name="Yang H."/>
            <person name="Wang J."/>
            <person name="Sun R."/>
            <person name="Zhang B."/>
            <person name="Jiang S."/>
            <person name="Wang J."/>
            <person name="Du Y."/>
            <person name="Li S."/>
        </authorList>
    </citation>
    <scope>NUCLEOTIDE SEQUENCE [LARGE SCALE GENOMIC DNA]</scope>
    <source>
        <strain evidence="11">cv. 9930</strain>
    </source>
</reference>
<keyword evidence="2" id="KW-0132">Cell division</keyword>
<proteinExistence type="inferred from homology"/>
<evidence type="ECO:0000256" key="2">
    <source>
        <dbReference type="ARBA" id="ARBA00022618"/>
    </source>
</evidence>
<dbReference type="InterPro" id="IPR031658">
    <property type="entry name" value="Cyclin_C_2"/>
</dbReference>
<dbReference type="Proteomes" id="UP000029981">
    <property type="component" value="Chromosome 6"/>
</dbReference>